<organism>
    <name type="scientific">Serpula lacrymans var. lacrymans (strain S7.9)</name>
    <name type="common">Dry rot fungus</name>
    <dbReference type="NCBI Taxonomy" id="578457"/>
    <lineage>
        <taxon>Eukaryota</taxon>
        <taxon>Fungi</taxon>
        <taxon>Dikarya</taxon>
        <taxon>Basidiomycota</taxon>
        <taxon>Agaricomycotina</taxon>
        <taxon>Agaricomycetes</taxon>
        <taxon>Agaricomycetidae</taxon>
        <taxon>Boletales</taxon>
        <taxon>Coniophorineae</taxon>
        <taxon>Serpulaceae</taxon>
        <taxon>Serpula</taxon>
    </lineage>
</organism>
<dbReference type="HOGENOM" id="CLU_2943211_0_0_1"/>
<gene>
    <name evidence="1" type="ORF">SERLADRAFT_475804</name>
</gene>
<protein>
    <submittedName>
        <fullName evidence="1">Uncharacterized protein</fullName>
    </submittedName>
</protein>
<dbReference type="RefSeq" id="XP_007322046.1">
    <property type="nucleotide sequence ID" value="XM_007321984.1"/>
</dbReference>
<sequence>MLTARPPTEHIQSILLVPMKHKSMVWLHMSLVQPNDMKSWLLVLMACLTAIRSPENTLER</sequence>
<dbReference type="KEGG" id="sla:SERLADRAFT_475804"/>
<proteinExistence type="predicted"/>
<dbReference type="GeneID" id="18820694"/>
<dbReference type="Proteomes" id="UP000008064">
    <property type="component" value="Unassembled WGS sequence"/>
</dbReference>
<reference evidence="1" key="1">
    <citation type="submission" date="2011-04" db="EMBL/GenBank/DDBJ databases">
        <title>Evolution of plant cell wall degrading machinery underlies the functional diversity of forest fungi.</title>
        <authorList>
            <consortium name="US DOE Joint Genome Institute (JGI-PGF)"/>
            <person name="Eastwood D.C."/>
            <person name="Floudas D."/>
            <person name="Binder M."/>
            <person name="Majcherczyk A."/>
            <person name="Schneider P."/>
            <person name="Aerts A."/>
            <person name="Asiegbu F.O."/>
            <person name="Baker S.E."/>
            <person name="Barry K."/>
            <person name="Bendiksby M."/>
            <person name="Blumentritt M."/>
            <person name="Coutinho P.M."/>
            <person name="Cullen D."/>
            <person name="Cullen D."/>
            <person name="Gathman A."/>
            <person name="Goodell B."/>
            <person name="Henrissat B."/>
            <person name="Ihrmark K."/>
            <person name="Kauserud H."/>
            <person name="Kohler A."/>
            <person name="LaButti K."/>
            <person name="Lapidus A."/>
            <person name="Lavin J.L."/>
            <person name="Lee Y.-H."/>
            <person name="Lindquist E."/>
            <person name="Lilly W."/>
            <person name="Lucas S."/>
            <person name="Morin E."/>
            <person name="Murat C."/>
            <person name="Oguiza J.A."/>
            <person name="Park J."/>
            <person name="Pisabarro A.G."/>
            <person name="Riley R."/>
            <person name="Rosling A."/>
            <person name="Salamov A."/>
            <person name="Schmidt O."/>
            <person name="Schmutz J."/>
            <person name="Skrede I."/>
            <person name="Stenlid J."/>
            <person name="Wiebenga A."/>
            <person name="Xie X."/>
            <person name="Kues U."/>
            <person name="Hibbett D.S."/>
            <person name="Hoffmeister D."/>
            <person name="Hogberg N."/>
            <person name="Martin F."/>
            <person name="Grigoriev I.V."/>
            <person name="Watkinson S.C."/>
        </authorList>
    </citation>
    <scope>NUCLEOTIDE SEQUENCE</scope>
    <source>
        <strain evidence="1">S7.9</strain>
    </source>
</reference>
<evidence type="ECO:0000313" key="1">
    <source>
        <dbReference type="EMBL" id="EGO21089.1"/>
    </source>
</evidence>
<dbReference type="EMBL" id="GL945439">
    <property type="protein sequence ID" value="EGO21089.1"/>
    <property type="molecule type" value="Genomic_DNA"/>
</dbReference>
<name>F8P6M3_SERL9</name>
<dbReference type="AlphaFoldDB" id="F8P6M3"/>
<accession>F8P6M3</accession>